<organism evidence="6 7">
    <name type="scientific">Effusibacillus dendaii</name>
    <dbReference type="NCBI Taxonomy" id="2743772"/>
    <lineage>
        <taxon>Bacteria</taxon>
        <taxon>Bacillati</taxon>
        <taxon>Bacillota</taxon>
        <taxon>Bacilli</taxon>
        <taxon>Bacillales</taxon>
        <taxon>Alicyclobacillaceae</taxon>
        <taxon>Effusibacillus</taxon>
    </lineage>
</organism>
<gene>
    <name evidence="6" type="ORF">skT53_08330</name>
</gene>
<keyword evidence="3" id="KW-0547">Nucleotide-binding</keyword>
<keyword evidence="7" id="KW-1185">Reference proteome</keyword>
<protein>
    <submittedName>
        <fullName evidence="6">ABC transporter</fullName>
    </submittedName>
</protein>
<evidence type="ECO:0000256" key="4">
    <source>
        <dbReference type="ARBA" id="ARBA00022840"/>
    </source>
</evidence>
<dbReference type="GO" id="GO:0016887">
    <property type="term" value="F:ATP hydrolysis activity"/>
    <property type="evidence" value="ECO:0007669"/>
    <property type="project" value="InterPro"/>
</dbReference>
<dbReference type="InterPro" id="IPR003593">
    <property type="entry name" value="AAA+_ATPase"/>
</dbReference>
<dbReference type="CDD" id="cd03230">
    <property type="entry name" value="ABC_DR_subfamily_A"/>
    <property type="match status" value="1"/>
</dbReference>
<evidence type="ECO:0000256" key="2">
    <source>
        <dbReference type="ARBA" id="ARBA00022448"/>
    </source>
</evidence>
<dbReference type="GO" id="GO:0005524">
    <property type="term" value="F:ATP binding"/>
    <property type="evidence" value="ECO:0007669"/>
    <property type="project" value="UniProtKB-KW"/>
</dbReference>
<evidence type="ECO:0000313" key="6">
    <source>
        <dbReference type="EMBL" id="BCJ85848.1"/>
    </source>
</evidence>
<keyword evidence="4" id="KW-0067">ATP-binding</keyword>
<dbReference type="SUPFAM" id="SSF52540">
    <property type="entry name" value="P-loop containing nucleoside triphosphate hydrolases"/>
    <property type="match status" value="1"/>
</dbReference>
<evidence type="ECO:0000313" key="7">
    <source>
        <dbReference type="Proteomes" id="UP000593802"/>
    </source>
</evidence>
<dbReference type="KEGG" id="eff:skT53_08330"/>
<feature type="domain" description="ABC transporter" evidence="5">
    <location>
        <begin position="2"/>
        <end position="232"/>
    </location>
</feature>
<accession>A0A7I8D6T1</accession>
<dbReference type="Proteomes" id="UP000593802">
    <property type="component" value="Chromosome"/>
</dbReference>
<dbReference type="PROSITE" id="PS50893">
    <property type="entry name" value="ABC_TRANSPORTER_2"/>
    <property type="match status" value="1"/>
</dbReference>
<dbReference type="PANTHER" id="PTHR43335">
    <property type="entry name" value="ABC TRANSPORTER, ATP-BINDING PROTEIN"/>
    <property type="match status" value="1"/>
</dbReference>
<dbReference type="AlphaFoldDB" id="A0A7I8D6T1"/>
<dbReference type="InterPro" id="IPR003439">
    <property type="entry name" value="ABC_transporter-like_ATP-bd"/>
</dbReference>
<dbReference type="PANTHER" id="PTHR43335:SF3">
    <property type="entry name" value="ABC TRANSPORTER"/>
    <property type="match status" value="1"/>
</dbReference>
<dbReference type="Pfam" id="PF00005">
    <property type="entry name" value="ABC_tran"/>
    <property type="match status" value="1"/>
</dbReference>
<dbReference type="SMART" id="SM00382">
    <property type="entry name" value="AAA"/>
    <property type="match status" value="1"/>
</dbReference>
<dbReference type="InterPro" id="IPR027417">
    <property type="entry name" value="P-loop_NTPase"/>
</dbReference>
<reference evidence="6 7" key="1">
    <citation type="submission" date="2020-08" db="EMBL/GenBank/DDBJ databases">
        <title>Complete Genome Sequence of Effusibacillus dendaii Strain skT53, Isolated from Farmland soil.</title>
        <authorList>
            <person name="Konishi T."/>
            <person name="Kawasaki H."/>
        </authorList>
    </citation>
    <scope>NUCLEOTIDE SEQUENCE [LARGE SCALE GENOMIC DNA]</scope>
    <source>
        <strain evidence="7">skT53</strain>
    </source>
</reference>
<dbReference type="RefSeq" id="WP_200759918.1">
    <property type="nucleotide sequence ID" value="NZ_AP023366.1"/>
</dbReference>
<evidence type="ECO:0000259" key="5">
    <source>
        <dbReference type="PROSITE" id="PS50893"/>
    </source>
</evidence>
<proteinExistence type="inferred from homology"/>
<comment type="similarity">
    <text evidence="1">Belongs to the ABC transporter superfamily.</text>
</comment>
<sequence>MIRIEDLTKKYGKYTAVSHLNLQIPSGSVFGFVGPNGAGKTTTMLILATLLEPTEGKVYVGDFEVTENPAAVRRLIGYMPDFFGVYDNLKVTEYLDFYAGAYQIPREKRPSLIGSLLELVNLSDKADSYVDHLSRGMKQRLGLARSLVHDPQLLILDEPASGLDPRARIEMKEILKELRRMGKTILISSHILPELAEMCTDIGVIEAGKLVAVGSVDQIAAKVYGNRLLKIRLLPSVSESDLKRVTDFLQPKYRILQNRSVPNEIQIAFDGTEAEQAEFLKMLIDQRIPVVSLSEDSGNLEDIFLAITKGVGS</sequence>
<evidence type="ECO:0000256" key="1">
    <source>
        <dbReference type="ARBA" id="ARBA00005417"/>
    </source>
</evidence>
<name>A0A7I8D6T1_9BACL</name>
<keyword evidence="2" id="KW-0813">Transport</keyword>
<dbReference type="EMBL" id="AP023366">
    <property type="protein sequence ID" value="BCJ85848.1"/>
    <property type="molecule type" value="Genomic_DNA"/>
</dbReference>
<evidence type="ECO:0000256" key="3">
    <source>
        <dbReference type="ARBA" id="ARBA00022741"/>
    </source>
</evidence>
<dbReference type="Gene3D" id="3.40.50.300">
    <property type="entry name" value="P-loop containing nucleotide triphosphate hydrolases"/>
    <property type="match status" value="1"/>
</dbReference>